<reference evidence="1" key="1">
    <citation type="journal article" date="2023" name="Nat. Commun.">
        <title>Diploid and tetraploid genomes of Acorus and the evolution of monocots.</title>
        <authorList>
            <person name="Ma L."/>
            <person name="Liu K.W."/>
            <person name="Li Z."/>
            <person name="Hsiao Y.Y."/>
            <person name="Qi Y."/>
            <person name="Fu T."/>
            <person name="Tang G.D."/>
            <person name="Zhang D."/>
            <person name="Sun W.H."/>
            <person name="Liu D.K."/>
            <person name="Li Y."/>
            <person name="Chen G.Z."/>
            <person name="Liu X.D."/>
            <person name="Liao X.Y."/>
            <person name="Jiang Y.T."/>
            <person name="Yu X."/>
            <person name="Hao Y."/>
            <person name="Huang J."/>
            <person name="Zhao X.W."/>
            <person name="Ke S."/>
            <person name="Chen Y.Y."/>
            <person name="Wu W.L."/>
            <person name="Hsu J.L."/>
            <person name="Lin Y.F."/>
            <person name="Huang M.D."/>
            <person name="Li C.Y."/>
            <person name="Huang L."/>
            <person name="Wang Z.W."/>
            <person name="Zhao X."/>
            <person name="Zhong W.Y."/>
            <person name="Peng D.H."/>
            <person name="Ahmad S."/>
            <person name="Lan S."/>
            <person name="Zhang J.S."/>
            <person name="Tsai W.C."/>
            <person name="Van de Peer Y."/>
            <person name="Liu Z.J."/>
        </authorList>
    </citation>
    <scope>NUCLEOTIDE SEQUENCE</scope>
    <source>
        <strain evidence="1">SCP</strain>
    </source>
</reference>
<evidence type="ECO:0000313" key="2">
    <source>
        <dbReference type="Proteomes" id="UP001179952"/>
    </source>
</evidence>
<sequence>MELVKCSLRRDFSLLTNNSPTSAGRIWVLWDPEVVHIRPVISNDQFLHCEVTSNVQPMKWLISIVYASNSATQRALLWTDLADLSTLCQSSPWIVSGDFNEVRYGSEKVGGRPIHSRRAFKFNRMISHAGLQDVKATGHHLSWNNNQEERVACQLDRTLVNSIWLSKYPEGFVHYHPPGTSDHAAMEILHNPTLPRGPSPFKFFQMWTGHSTFQDTVCQAWNIPVHGSSFQVKKHKNRAKTMELVNLWDVTKKVGGLPTCLKFCSVGSCC</sequence>
<dbReference type="AlphaFoldDB" id="A0AAV9AEE6"/>
<evidence type="ECO:0000313" key="1">
    <source>
        <dbReference type="EMBL" id="KAK1262357.1"/>
    </source>
</evidence>
<dbReference type="PANTHER" id="PTHR33710:SF64">
    <property type="entry name" value="ENDONUCLEASE_EXONUCLEASE_PHOSPHATASE DOMAIN-CONTAINING PROTEIN"/>
    <property type="match status" value="1"/>
</dbReference>
<dbReference type="InterPro" id="IPR036691">
    <property type="entry name" value="Endo/exonu/phosph_ase_sf"/>
</dbReference>
<gene>
    <name evidence="1" type="ORF">QJS04_geneDACA008687</name>
</gene>
<dbReference type="SUPFAM" id="SSF56219">
    <property type="entry name" value="DNase I-like"/>
    <property type="match status" value="1"/>
</dbReference>
<protein>
    <recommendedName>
        <fullName evidence="3">Exo_endo_phos domain-containing protein</fullName>
    </recommendedName>
</protein>
<name>A0AAV9AEE6_ACOGR</name>
<evidence type="ECO:0008006" key="3">
    <source>
        <dbReference type="Google" id="ProtNLM"/>
    </source>
</evidence>
<dbReference type="Gene3D" id="3.60.10.10">
    <property type="entry name" value="Endonuclease/exonuclease/phosphatase"/>
    <property type="match status" value="1"/>
</dbReference>
<dbReference type="EMBL" id="JAUJYN010000010">
    <property type="protein sequence ID" value="KAK1262357.1"/>
    <property type="molecule type" value="Genomic_DNA"/>
</dbReference>
<reference evidence="1" key="2">
    <citation type="submission" date="2023-06" db="EMBL/GenBank/DDBJ databases">
        <authorList>
            <person name="Ma L."/>
            <person name="Liu K.-W."/>
            <person name="Li Z."/>
            <person name="Hsiao Y.-Y."/>
            <person name="Qi Y."/>
            <person name="Fu T."/>
            <person name="Tang G."/>
            <person name="Zhang D."/>
            <person name="Sun W.-H."/>
            <person name="Liu D.-K."/>
            <person name="Li Y."/>
            <person name="Chen G.-Z."/>
            <person name="Liu X.-D."/>
            <person name="Liao X.-Y."/>
            <person name="Jiang Y.-T."/>
            <person name="Yu X."/>
            <person name="Hao Y."/>
            <person name="Huang J."/>
            <person name="Zhao X.-W."/>
            <person name="Ke S."/>
            <person name="Chen Y.-Y."/>
            <person name="Wu W.-L."/>
            <person name="Hsu J.-L."/>
            <person name="Lin Y.-F."/>
            <person name="Huang M.-D."/>
            <person name="Li C.-Y."/>
            <person name="Huang L."/>
            <person name="Wang Z.-W."/>
            <person name="Zhao X."/>
            <person name="Zhong W.-Y."/>
            <person name="Peng D.-H."/>
            <person name="Ahmad S."/>
            <person name="Lan S."/>
            <person name="Zhang J.-S."/>
            <person name="Tsai W.-C."/>
            <person name="Van De Peer Y."/>
            <person name="Liu Z.-J."/>
        </authorList>
    </citation>
    <scope>NUCLEOTIDE SEQUENCE</scope>
    <source>
        <strain evidence="1">SCP</strain>
        <tissue evidence="1">Leaves</tissue>
    </source>
</reference>
<accession>A0AAV9AEE6</accession>
<organism evidence="1 2">
    <name type="scientific">Acorus gramineus</name>
    <name type="common">Dwarf sweet flag</name>
    <dbReference type="NCBI Taxonomy" id="55184"/>
    <lineage>
        <taxon>Eukaryota</taxon>
        <taxon>Viridiplantae</taxon>
        <taxon>Streptophyta</taxon>
        <taxon>Embryophyta</taxon>
        <taxon>Tracheophyta</taxon>
        <taxon>Spermatophyta</taxon>
        <taxon>Magnoliopsida</taxon>
        <taxon>Liliopsida</taxon>
        <taxon>Acoraceae</taxon>
        <taxon>Acorus</taxon>
    </lineage>
</organism>
<proteinExistence type="predicted"/>
<comment type="caution">
    <text evidence="1">The sequence shown here is derived from an EMBL/GenBank/DDBJ whole genome shotgun (WGS) entry which is preliminary data.</text>
</comment>
<dbReference type="PANTHER" id="PTHR33710">
    <property type="entry name" value="BNAC02G09200D PROTEIN"/>
    <property type="match status" value="1"/>
</dbReference>
<keyword evidence="2" id="KW-1185">Reference proteome</keyword>
<dbReference type="Proteomes" id="UP001179952">
    <property type="component" value="Unassembled WGS sequence"/>
</dbReference>